<keyword evidence="5" id="KW-0238">DNA-binding</keyword>
<keyword evidence="1" id="KW-0547">Nucleotide-binding</keyword>
<keyword evidence="12" id="KW-1185">Reference proteome</keyword>
<dbReference type="Gene3D" id="3.40.50.300">
    <property type="entry name" value="P-loop containing nucleotide triphosphate hydrolases"/>
    <property type="match status" value="2"/>
</dbReference>
<dbReference type="PROSITE" id="PS51194">
    <property type="entry name" value="HELICASE_CTER"/>
    <property type="match status" value="1"/>
</dbReference>
<evidence type="ECO:0000256" key="2">
    <source>
        <dbReference type="ARBA" id="ARBA00022801"/>
    </source>
</evidence>
<dbReference type="Pfam" id="PF00270">
    <property type="entry name" value="DEAD"/>
    <property type="match status" value="1"/>
</dbReference>
<dbReference type="GO" id="GO:0005737">
    <property type="term" value="C:cytoplasm"/>
    <property type="evidence" value="ECO:0007669"/>
    <property type="project" value="TreeGrafter"/>
</dbReference>
<keyword evidence="4" id="KW-0067">ATP-binding</keyword>
<comment type="caution">
    <text evidence="11">The sequence shown here is derived from an EMBL/GenBank/DDBJ whole genome shotgun (WGS) entry which is preliminary data.</text>
</comment>
<gene>
    <name evidence="11" type="ORF">G4D64_08695</name>
    <name evidence="10" type="ORF">H1Z61_09295</name>
</gene>
<dbReference type="AlphaFoldDB" id="A0A6B3VUC5"/>
<evidence type="ECO:0000313" key="12">
    <source>
        <dbReference type="Proteomes" id="UP000472971"/>
    </source>
</evidence>
<organism evidence="11 12">
    <name type="scientific">Bacillus aquiflavi</name>
    <dbReference type="NCBI Taxonomy" id="2672567"/>
    <lineage>
        <taxon>Bacteria</taxon>
        <taxon>Bacillati</taxon>
        <taxon>Bacillota</taxon>
        <taxon>Bacilli</taxon>
        <taxon>Bacillales</taxon>
        <taxon>Bacillaceae</taxon>
        <taxon>Bacillus</taxon>
    </lineage>
</organism>
<dbReference type="EMBL" id="JACEIO010000019">
    <property type="protein sequence ID" value="MBA4537332.1"/>
    <property type="molecule type" value="Genomic_DNA"/>
</dbReference>
<dbReference type="NCBIfam" id="TIGR00614">
    <property type="entry name" value="recQ_fam"/>
    <property type="match status" value="1"/>
</dbReference>
<dbReference type="GO" id="GO:0006281">
    <property type="term" value="P:DNA repair"/>
    <property type="evidence" value="ECO:0007669"/>
    <property type="project" value="TreeGrafter"/>
</dbReference>
<reference evidence="11 12" key="1">
    <citation type="submission" date="2020-02" db="EMBL/GenBank/DDBJ databases">
        <title>Bacillus aquiflavi sp. nov., isolated from yellow water of strong flavor Chinese baijiu in Yibin region of China.</title>
        <authorList>
            <person name="Xie J."/>
        </authorList>
    </citation>
    <scope>NUCLEOTIDE SEQUENCE [LARGE SCALE GENOMIC DNA]</scope>
    <source>
        <strain evidence="11 12">3H-10</strain>
    </source>
</reference>
<keyword evidence="3 11" id="KW-0347">Helicase</keyword>
<evidence type="ECO:0000259" key="8">
    <source>
        <dbReference type="PROSITE" id="PS51192"/>
    </source>
</evidence>
<dbReference type="InterPro" id="IPR027417">
    <property type="entry name" value="P-loop_NTPase"/>
</dbReference>
<dbReference type="EMBL" id="JAAIWN010000017">
    <property type="protein sequence ID" value="NEY81589.1"/>
    <property type="molecule type" value="Genomic_DNA"/>
</dbReference>
<dbReference type="InterPro" id="IPR001650">
    <property type="entry name" value="Helicase_C-like"/>
</dbReference>
<dbReference type="Proteomes" id="UP000472971">
    <property type="component" value="Unassembled WGS sequence"/>
</dbReference>
<dbReference type="GO" id="GO:0016787">
    <property type="term" value="F:hydrolase activity"/>
    <property type="evidence" value="ECO:0007669"/>
    <property type="project" value="UniProtKB-KW"/>
</dbReference>
<dbReference type="SMART" id="SM00487">
    <property type="entry name" value="DEXDc"/>
    <property type="match status" value="1"/>
</dbReference>
<dbReference type="GO" id="GO:0043138">
    <property type="term" value="F:3'-5' DNA helicase activity"/>
    <property type="evidence" value="ECO:0007669"/>
    <property type="project" value="TreeGrafter"/>
</dbReference>
<reference evidence="10 13" key="2">
    <citation type="submission" date="2020-07" db="EMBL/GenBank/DDBJ databases">
        <authorList>
            <person name="Feng H."/>
        </authorList>
    </citation>
    <scope>NUCLEOTIDE SEQUENCE [LARGE SCALE GENOMIC DNA]</scope>
    <source>
        <strain evidence="13">s-12</strain>
        <strain evidence="10">S-12</strain>
    </source>
</reference>
<dbReference type="CDD" id="cd17920">
    <property type="entry name" value="DEXHc_RecQ"/>
    <property type="match status" value="1"/>
</dbReference>
<dbReference type="Pfam" id="PF16124">
    <property type="entry name" value="RecQ_Zn_bind"/>
    <property type="match status" value="1"/>
</dbReference>
<accession>A0A6B3VUC5</accession>
<evidence type="ECO:0000256" key="4">
    <source>
        <dbReference type="ARBA" id="ARBA00022840"/>
    </source>
</evidence>
<dbReference type="InterPro" id="IPR032284">
    <property type="entry name" value="RecQ_Zn-bd"/>
</dbReference>
<dbReference type="GO" id="GO:0043590">
    <property type="term" value="C:bacterial nucleoid"/>
    <property type="evidence" value="ECO:0007669"/>
    <property type="project" value="TreeGrafter"/>
</dbReference>
<dbReference type="PANTHER" id="PTHR13710:SF84">
    <property type="entry name" value="ATP-DEPENDENT DNA HELICASE RECS-RELATED"/>
    <property type="match status" value="1"/>
</dbReference>
<dbReference type="GO" id="GO:0030894">
    <property type="term" value="C:replisome"/>
    <property type="evidence" value="ECO:0007669"/>
    <property type="project" value="TreeGrafter"/>
</dbReference>
<evidence type="ECO:0000256" key="6">
    <source>
        <dbReference type="ARBA" id="ARBA00044535"/>
    </source>
</evidence>
<proteinExistence type="predicted"/>
<dbReference type="SMART" id="SM00490">
    <property type="entry name" value="HELICc"/>
    <property type="match status" value="1"/>
</dbReference>
<evidence type="ECO:0000256" key="7">
    <source>
        <dbReference type="ARBA" id="ARBA00044550"/>
    </source>
</evidence>
<name>A0A6B3VUC5_9BACI</name>
<dbReference type="Proteomes" id="UP000570010">
    <property type="component" value="Unassembled WGS sequence"/>
</dbReference>
<keyword evidence="2" id="KW-0378">Hydrolase</keyword>
<dbReference type="PROSITE" id="PS51192">
    <property type="entry name" value="HELICASE_ATP_BIND_1"/>
    <property type="match status" value="1"/>
</dbReference>
<dbReference type="Pfam" id="PF00271">
    <property type="entry name" value="Helicase_C"/>
    <property type="match status" value="1"/>
</dbReference>
<evidence type="ECO:0000256" key="5">
    <source>
        <dbReference type="ARBA" id="ARBA00023125"/>
    </source>
</evidence>
<dbReference type="InterPro" id="IPR011545">
    <property type="entry name" value="DEAD/DEAH_box_helicase_dom"/>
</dbReference>
<dbReference type="FunFam" id="3.40.50.300:FF:001363">
    <property type="entry name" value="ATP-dependent DNA helicase RecQ"/>
    <property type="match status" value="1"/>
</dbReference>
<dbReference type="InterPro" id="IPR014001">
    <property type="entry name" value="Helicase_ATP-bd"/>
</dbReference>
<feature type="domain" description="Helicase ATP-binding" evidence="8">
    <location>
        <begin position="24"/>
        <end position="191"/>
    </location>
</feature>
<evidence type="ECO:0000313" key="10">
    <source>
        <dbReference type="EMBL" id="MBA4537332.1"/>
    </source>
</evidence>
<evidence type="ECO:0000259" key="9">
    <source>
        <dbReference type="PROSITE" id="PS51194"/>
    </source>
</evidence>
<dbReference type="SUPFAM" id="SSF52540">
    <property type="entry name" value="P-loop containing nucleoside triphosphate hydrolases"/>
    <property type="match status" value="1"/>
</dbReference>
<dbReference type="GO" id="GO:0003677">
    <property type="term" value="F:DNA binding"/>
    <property type="evidence" value="ECO:0007669"/>
    <property type="project" value="UniProtKB-KW"/>
</dbReference>
<dbReference type="InterPro" id="IPR002464">
    <property type="entry name" value="DNA/RNA_helicase_DEAH_CS"/>
</dbReference>
<dbReference type="GO" id="GO:0005524">
    <property type="term" value="F:ATP binding"/>
    <property type="evidence" value="ECO:0007669"/>
    <property type="project" value="UniProtKB-KW"/>
</dbReference>
<dbReference type="PROSITE" id="PS00690">
    <property type="entry name" value="DEAH_ATP_HELICASE"/>
    <property type="match status" value="1"/>
</dbReference>
<protein>
    <recommendedName>
        <fullName evidence="6">ATP-dependent DNA helicase RecQ</fullName>
    </recommendedName>
    <alternativeName>
        <fullName evidence="7">DNA 3'-5' helicase RecQ</fullName>
    </alternativeName>
</protein>
<evidence type="ECO:0000256" key="3">
    <source>
        <dbReference type="ARBA" id="ARBA00022806"/>
    </source>
</evidence>
<evidence type="ECO:0000256" key="1">
    <source>
        <dbReference type="ARBA" id="ARBA00022741"/>
    </source>
</evidence>
<evidence type="ECO:0000313" key="11">
    <source>
        <dbReference type="EMBL" id="NEY81589.1"/>
    </source>
</evidence>
<dbReference type="PANTHER" id="PTHR13710">
    <property type="entry name" value="DNA HELICASE RECQ FAMILY MEMBER"/>
    <property type="match status" value="1"/>
</dbReference>
<sequence>MELETVLKKYFQYQSFRDGQKEVIESILAKKDTLAMLPTGTGKSLCFQLPGYILEGQVVIVSPLLSLMQDQVEQMMMRGEKRVVAINSFLSKSEKKQVFSNIHRYKFIYISPEMLNVPSVLYQLKNLQISLFVIDEAHCISQWGYDFRPDYLALGRLRNILGDPTTLALTATATQDVREDIKHLLQLTNAFEYISTVDRPNIAFSVVHLQDYHHKLARVYELVLRFSPPGIIYFSSKKVAEHVASFLQEKGIEGVMAYHGGMENEHRILIQQQFLNGQLNIICATSAFGMGVNKENVRFVIHFHTPLQLESYLQEIGRAGRDGEQSIAVLLYAPGDEQLQHQLIDSELPAEEQINTLFFHLKEGKGINQIDSLQNLCGFSDVQWRILRSFLKSNDDFLDIFMKIKEYVSKRRIFKKKKIDEIGKWVHTRYCRREKILNYFGETRRIEIKNCCDKCGLTNEAYKKRSQQLNQSKQQIEIDWKKELTDLLL</sequence>
<dbReference type="GO" id="GO:0006310">
    <property type="term" value="P:DNA recombination"/>
    <property type="evidence" value="ECO:0007669"/>
    <property type="project" value="InterPro"/>
</dbReference>
<feature type="domain" description="Helicase C-terminal" evidence="9">
    <location>
        <begin position="218"/>
        <end position="365"/>
    </location>
</feature>
<dbReference type="RefSeq" id="WP_163241980.1">
    <property type="nucleotide sequence ID" value="NZ_JAAIWN010000017.1"/>
</dbReference>
<evidence type="ECO:0000313" key="13">
    <source>
        <dbReference type="Proteomes" id="UP000570010"/>
    </source>
</evidence>
<dbReference type="GO" id="GO:0009378">
    <property type="term" value="F:four-way junction helicase activity"/>
    <property type="evidence" value="ECO:0007669"/>
    <property type="project" value="TreeGrafter"/>
</dbReference>
<dbReference type="InterPro" id="IPR004589">
    <property type="entry name" value="DNA_helicase_ATP-dep_RecQ"/>
</dbReference>